<dbReference type="PROSITE" id="PS00600">
    <property type="entry name" value="AA_TRANSFER_CLASS_3"/>
    <property type="match status" value="1"/>
</dbReference>
<gene>
    <name evidence="7" type="ORF">H9C73_01550</name>
</gene>
<comment type="similarity">
    <text evidence="2 6">Belongs to the class-III pyridoxal-phosphate-dependent aminotransferase family.</text>
</comment>
<dbReference type="SUPFAM" id="SSF53383">
    <property type="entry name" value="PLP-dependent transferases"/>
    <property type="match status" value="1"/>
</dbReference>
<dbReference type="InterPro" id="IPR015421">
    <property type="entry name" value="PyrdxlP-dep_Trfase_major"/>
</dbReference>
<dbReference type="NCBIfam" id="TIGR00709">
    <property type="entry name" value="dat"/>
    <property type="match status" value="1"/>
</dbReference>
<keyword evidence="5 6" id="KW-0663">Pyridoxal phosphate</keyword>
<comment type="caution">
    <text evidence="7">The sequence shown here is derived from an EMBL/GenBank/DDBJ whole genome shotgun (WGS) entry which is preliminary data.</text>
</comment>
<evidence type="ECO:0000313" key="7">
    <source>
        <dbReference type="EMBL" id="MBP0047405.1"/>
    </source>
</evidence>
<proteinExistence type="inferred from homology"/>
<dbReference type="GO" id="GO:0008483">
    <property type="term" value="F:transaminase activity"/>
    <property type="evidence" value="ECO:0007669"/>
    <property type="project" value="UniProtKB-KW"/>
</dbReference>
<evidence type="ECO:0000256" key="4">
    <source>
        <dbReference type="ARBA" id="ARBA00022679"/>
    </source>
</evidence>
<reference evidence="7 8" key="1">
    <citation type="submission" date="2020-09" db="EMBL/GenBank/DDBJ databases">
        <authorList>
            <person name="Tanuku N.R.S."/>
        </authorList>
    </citation>
    <scope>NUCLEOTIDE SEQUENCE [LARGE SCALE GENOMIC DNA]</scope>
    <source>
        <strain evidence="7 8">AK62</strain>
    </source>
</reference>
<evidence type="ECO:0000256" key="1">
    <source>
        <dbReference type="ARBA" id="ARBA00001933"/>
    </source>
</evidence>
<sequence length="418" mass="45531">MELFEKWESEIRGYSRAYPTVFASASNARQVDEQGRSYIDFFAGAGVLNFGHNNPRMKEALIRFIESDGVAHSLDMATSVKREFIRAFVDTVMRPRNMNYKLQFMGPTGTNAVEAALKLARRVTGRTHVVAFSQGFHGMTLGSLACTANSYFRNAAGVPLNNVSHAPFETTSGCGMGCLNTLREALENNSSGVEPPAAFIIETIQAEGGVNVASREWLLELQQLARDTGALLIVDDIQVGCGRTGHYFSFDGMGLDPDIVCLAKGIGGFGTPLAMNLVKPEHDAHWQPGEHTGTFRGQGFSFVAGREALRYFEDDELMQQTRDRGEMMRARLMTLAQRYHAQGFEVRGKGMIQALDVMDGARAKAIAKTCFESGLLVGPCGVGGRVIKLIPPLTISDEDLEQGLQTLEQAVDTVMGGA</sequence>
<dbReference type="CDD" id="cd00610">
    <property type="entry name" value="OAT_like"/>
    <property type="match status" value="1"/>
</dbReference>
<dbReference type="Pfam" id="PF00202">
    <property type="entry name" value="Aminotran_3"/>
    <property type="match status" value="1"/>
</dbReference>
<evidence type="ECO:0000256" key="2">
    <source>
        <dbReference type="ARBA" id="ARBA00008954"/>
    </source>
</evidence>
<dbReference type="InterPro" id="IPR049704">
    <property type="entry name" value="Aminotrans_3_PPA_site"/>
</dbReference>
<dbReference type="InterPro" id="IPR005814">
    <property type="entry name" value="Aminotrans_3"/>
</dbReference>
<dbReference type="NCBIfam" id="NF006733">
    <property type="entry name" value="PRK09264.1"/>
    <property type="match status" value="1"/>
</dbReference>
<evidence type="ECO:0000256" key="6">
    <source>
        <dbReference type="RuleBase" id="RU003560"/>
    </source>
</evidence>
<dbReference type="RefSeq" id="WP_209286022.1">
    <property type="nucleotide sequence ID" value="NZ_JACVEW010000002.1"/>
</dbReference>
<dbReference type="InterPro" id="IPR004637">
    <property type="entry name" value="Dat"/>
</dbReference>
<dbReference type="InterPro" id="IPR015422">
    <property type="entry name" value="PyrdxlP-dep_Trfase_small"/>
</dbReference>
<evidence type="ECO:0000256" key="3">
    <source>
        <dbReference type="ARBA" id="ARBA00022576"/>
    </source>
</evidence>
<dbReference type="InterPro" id="IPR015424">
    <property type="entry name" value="PyrdxlP-dep_Trfase"/>
</dbReference>
<dbReference type="PIRSF" id="PIRSF000521">
    <property type="entry name" value="Transaminase_4ab_Lys_Orn"/>
    <property type="match status" value="1"/>
</dbReference>
<dbReference type="Gene3D" id="3.40.640.10">
    <property type="entry name" value="Type I PLP-dependent aspartate aminotransferase-like (Major domain)"/>
    <property type="match status" value="1"/>
</dbReference>
<name>A0ABS3Z6R7_9GAMM</name>
<accession>A0ABS3Z6R7</accession>
<comment type="cofactor">
    <cofactor evidence="1">
        <name>pyridoxal 5'-phosphate</name>
        <dbReference type="ChEBI" id="CHEBI:597326"/>
    </cofactor>
</comment>
<organism evidence="7 8">
    <name type="scientific">Marinobacterium alkalitolerans</name>
    <dbReference type="NCBI Taxonomy" id="1542925"/>
    <lineage>
        <taxon>Bacteria</taxon>
        <taxon>Pseudomonadati</taxon>
        <taxon>Pseudomonadota</taxon>
        <taxon>Gammaproteobacteria</taxon>
        <taxon>Oceanospirillales</taxon>
        <taxon>Oceanospirillaceae</taxon>
        <taxon>Marinobacterium</taxon>
    </lineage>
</organism>
<keyword evidence="4" id="KW-0808">Transferase</keyword>
<dbReference type="Gene3D" id="3.90.1150.10">
    <property type="entry name" value="Aspartate Aminotransferase, domain 1"/>
    <property type="match status" value="1"/>
</dbReference>
<keyword evidence="3 7" id="KW-0032">Aminotransferase</keyword>
<dbReference type="PANTHER" id="PTHR43552:SF2">
    <property type="entry name" value="DIAMINOBUTYRATE--2-OXOGLUTARATE TRANSAMINASE"/>
    <property type="match status" value="1"/>
</dbReference>
<dbReference type="PANTHER" id="PTHR43552">
    <property type="entry name" value="DIAMINOBUTYRATE--2-OXOGLUTARATE AMINOTRANSFERASE"/>
    <property type="match status" value="1"/>
</dbReference>
<dbReference type="EMBL" id="JACVEW010000002">
    <property type="protein sequence ID" value="MBP0047405.1"/>
    <property type="molecule type" value="Genomic_DNA"/>
</dbReference>
<protein>
    <submittedName>
        <fullName evidence="7">Aspartate aminotransferase family protein</fullName>
    </submittedName>
</protein>
<evidence type="ECO:0000256" key="5">
    <source>
        <dbReference type="ARBA" id="ARBA00022898"/>
    </source>
</evidence>
<evidence type="ECO:0000313" key="8">
    <source>
        <dbReference type="Proteomes" id="UP000810171"/>
    </source>
</evidence>
<keyword evidence="8" id="KW-1185">Reference proteome</keyword>
<dbReference type="Proteomes" id="UP000810171">
    <property type="component" value="Unassembled WGS sequence"/>
</dbReference>